<proteinExistence type="predicted"/>
<evidence type="ECO:0000313" key="1">
    <source>
        <dbReference type="EMBL" id="KAK1866396.1"/>
    </source>
</evidence>
<keyword evidence="2" id="KW-1185">Reference proteome</keyword>
<protein>
    <submittedName>
        <fullName evidence="1">Uncharacterized protein</fullName>
    </submittedName>
</protein>
<sequence length="403" mass="38034">MLRVNLYFSTARGVGAAVPPALTALLATRTAGQSATGASDPVVASAALTSPSASGGAGTLARPPPPPLSFLDGDAAGTTVLNVFDDAAYHRTNVSLAGADAGALAAAATGLIGAVAPRLSLVGHSGTHPRVGVVDHVSVQPMKGGGGGAGGGGAVPPLAAGAGAGDSPAAHGGPAGMAAARRLAMAIGRALGADVGLYVLLYGMTPPGGGGCGGGSGGGGGSARSLASLRRSVGYFTPTHPGGGPRGAAPLWAGPLPSPPHGGGFPAADFGPPVVDPAVGVVAVGASLPVRNVNVVLSAVVARLPGGQRPEDGGPVLLTAARALAAAVRGAGRGGDTAMAGVEAMGLATVGGGAEVACNVGADADAAALVAALTRLAPTRGVAVVHAYDPGDGGRHVEGEARR</sequence>
<reference evidence="1" key="1">
    <citation type="submission" date="2019-11" db="EMBL/GenBank/DDBJ databases">
        <title>Nori genome reveals adaptations in red seaweeds to the harsh intertidal environment.</title>
        <authorList>
            <person name="Wang D."/>
            <person name="Mao Y."/>
        </authorList>
    </citation>
    <scope>NUCLEOTIDE SEQUENCE</scope>
    <source>
        <tissue evidence="1">Gametophyte</tissue>
    </source>
</reference>
<evidence type="ECO:0000313" key="2">
    <source>
        <dbReference type="Proteomes" id="UP000798662"/>
    </source>
</evidence>
<dbReference type="Proteomes" id="UP000798662">
    <property type="component" value="Chromosome 2"/>
</dbReference>
<comment type="caution">
    <text evidence="1">The sequence shown here is derived from an EMBL/GenBank/DDBJ whole genome shotgun (WGS) entry which is preliminary data.</text>
</comment>
<gene>
    <name evidence="1" type="ORF">I4F81_008916</name>
</gene>
<name>A0ACC3C8U1_PYRYE</name>
<organism evidence="1 2">
    <name type="scientific">Pyropia yezoensis</name>
    <name type="common">Susabi-nori</name>
    <name type="synonym">Porphyra yezoensis</name>
    <dbReference type="NCBI Taxonomy" id="2788"/>
    <lineage>
        <taxon>Eukaryota</taxon>
        <taxon>Rhodophyta</taxon>
        <taxon>Bangiophyceae</taxon>
        <taxon>Bangiales</taxon>
        <taxon>Bangiaceae</taxon>
        <taxon>Pyropia</taxon>
    </lineage>
</organism>
<dbReference type="EMBL" id="CM020619">
    <property type="protein sequence ID" value="KAK1866396.1"/>
    <property type="molecule type" value="Genomic_DNA"/>
</dbReference>
<accession>A0ACC3C8U1</accession>